<accession>A0A9D5A312</accession>
<dbReference type="Pfam" id="PF00320">
    <property type="entry name" value="GATA"/>
    <property type="match status" value="1"/>
</dbReference>
<evidence type="ECO:0000256" key="4">
    <source>
        <dbReference type="ARBA" id="ARBA00023015"/>
    </source>
</evidence>
<protein>
    <recommendedName>
        <fullName evidence="9">GATA-type domain-containing protein</fullName>
    </recommendedName>
</protein>
<keyword evidence="1" id="KW-0479">Metal-binding</keyword>
<comment type="caution">
    <text evidence="10">The sequence shown here is derived from an EMBL/GenBank/DDBJ whole genome shotgun (WGS) entry which is preliminary data.</text>
</comment>
<dbReference type="GO" id="GO:0008270">
    <property type="term" value="F:zinc ion binding"/>
    <property type="evidence" value="ECO:0007669"/>
    <property type="project" value="UniProtKB-KW"/>
</dbReference>
<dbReference type="Gramene" id="Psat06G0058000-T1">
    <property type="protein sequence ID" value="KAI5393501.1"/>
    <property type="gene ID" value="KIW84_060580"/>
</dbReference>
<dbReference type="PROSITE" id="PS50114">
    <property type="entry name" value="GATA_ZN_FINGER_2"/>
    <property type="match status" value="1"/>
</dbReference>
<dbReference type="SMART" id="SM00401">
    <property type="entry name" value="ZnF_GATA"/>
    <property type="match status" value="1"/>
</dbReference>
<dbReference type="PANTHER" id="PTHR47255">
    <property type="entry name" value="GATA TRANSCRIPTION FACTOR 22-RELATED"/>
    <property type="match status" value="1"/>
</dbReference>
<organism evidence="10 11">
    <name type="scientific">Pisum sativum</name>
    <name type="common">Garden pea</name>
    <name type="synonym">Lathyrus oleraceus</name>
    <dbReference type="NCBI Taxonomy" id="3888"/>
    <lineage>
        <taxon>Eukaryota</taxon>
        <taxon>Viridiplantae</taxon>
        <taxon>Streptophyta</taxon>
        <taxon>Embryophyta</taxon>
        <taxon>Tracheophyta</taxon>
        <taxon>Spermatophyta</taxon>
        <taxon>Magnoliopsida</taxon>
        <taxon>eudicotyledons</taxon>
        <taxon>Gunneridae</taxon>
        <taxon>Pentapetalae</taxon>
        <taxon>rosids</taxon>
        <taxon>fabids</taxon>
        <taxon>Fabales</taxon>
        <taxon>Fabaceae</taxon>
        <taxon>Papilionoideae</taxon>
        <taxon>50 kb inversion clade</taxon>
        <taxon>NPAAA clade</taxon>
        <taxon>Hologalegina</taxon>
        <taxon>IRL clade</taxon>
        <taxon>Fabeae</taxon>
        <taxon>Lathyrus</taxon>
    </lineage>
</organism>
<keyword evidence="3" id="KW-0862">Zinc</keyword>
<keyword evidence="11" id="KW-1185">Reference proteome</keyword>
<evidence type="ECO:0000259" key="9">
    <source>
        <dbReference type="PROSITE" id="PS50114"/>
    </source>
</evidence>
<name>A0A9D5A312_PEA</name>
<keyword evidence="4" id="KW-0805">Transcription regulation</keyword>
<evidence type="ECO:0000313" key="10">
    <source>
        <dbReference type="EMBL" id="KAI5393501.1"/>
    </source>
</evidence>
<dbReference type="PROSITE" id="PS00344">
    <property type="entry name" value="GATA_ZN_FINGER_1"/>
    <property type="match status" value="1"/>
</dbReference>
<evidence type="ECO:0000256" key="6">
    <source>
        <dbReference type="ARBA" id="ARBA00023163"/>
    </source>
</evidence>
<evidence type="ECO:0000256" key="2">
    <source>
        <dbReference type="ARBA" id="ARBA00022771"/>
    </source>
</evidence>
<dbReference type="PANTHER" id="PTHR47255:SF4">
    <property type="entry name" value="GATA ZINC FINGER DOMAIN-CONTAINING PROTEIN 12"/>
    <property type="match status" value="1"/>
</dbReference>
<dbReference type="Gramene" id="Psat6g020240.2">
    <property type="protein sequence ID" value="Psat6g020240.2.cds"/>
    <property type="gene ID" value="Psat6g020240"/>
</dbReference>
<evidence type="ECO:0000256" key="5">
    <source>
        <dbReference type="ARBA" id="ARBA00023125"/>
    </source>
</evidence>
<dbReference type="GO" id="GO:0043565">
    <property type="term" value="F:sequence-specific DNA binding"/>
    <property type="evidence" value="ECO:0007669"/>
    <property type="project" value="InterPro"/>
</dbReference>
<dbReference type="EMBL" id="JAMSHJ010000006">
    <property type="protein sequence ID" value="KAI5393501.1"/>
    <property type="molecule type" value="Genomic_DNA"/>
</dbReference>
<evidence type="ECO:0000256" key="7">
    <source>
        <dbReference type="PROSITE-ProRule" id="PRU00094"/>
    </source>
</evidence>
<dbReference type="AlphaFoldDB" id="A0A9D5A312"/>
<sequence length="222" mass="24633">MVDQRSARDTNLSSSMEVEDSGKRNGDGLGKWTSSKMRLMKKLMIPERSYDAATNEEKAIINTSASAATTPSNRGFQNERYNQGSPTARACVECQTTSTPLWRSGPMGPKSLCNACGIRQRKAIRAEEEAGNSLFTSTKTRGLNKEKEKKLLVNKCTQFKKKNKTIATTAASTTGSSSSEDPERLEYFLLKVREKSGYEYTSEEVVDYALLLMDISCGYIYP</sequence>
<feature type="region of interest" description="Disordered" evidence="8">
    <location>
        <begin position="1"/>
        <end position="33"/>
    </location>
</feature>
<reference evidence="10 11" key="1">
    <citation type="journal article" date="2022" name="Nat. Genet.">
        <title>Improved pea reference genome and pan-genome highlight genomic features and evolutionary characteristics.</title>
        <authorList>
            <person name="Yang T."/>
            <person name="Liu R."/>
            <person name="Luo Y."/>
            <person name="Hu S."/>
            <person name="Wang D."/>
            <person name="Wang C."/>
            <person name="Pandey M.K."/>
            <person name="Ge S."/>
            <person name="Xu Q."/>
            <person name="Li N."/>
            <person name="Li G."/>
            <person name="Huang Y."/>
            <person name="Saxena R.K."/>
            <person name="Ji Y."/>
            <person name="Li M."/>
            <person name="Yan X."/>
            <person name="He Y."/>
            <person name="Liu Y."/>
            <person name="Wang X."/>
            <person name="Xiang C."/>
            <person name="Varshney R.K."/>
            <person name="Ding H."/>
            <person name="Gao S."/>
            <person name="Zong X."/>
        </authorList>
    </citation>
    <scope>NUCLEOTIDE SEQUENCE [LARGE SCALE GENOMIC DNA]</scope>
    <source>
        <strain evidence="10 11">cv. Zhongwan 6</strain>
    </source>
</reference>
<keyword evidence="2 7" id="KW-0863">Zinc-finger</keyword>
<dbReference type="Proteomes" id="UP001058974">
    <property type="component" value="Chromosome 6"/>
</dbReference>
<proteinExistence type="predicted"/>
<dbReference type="SUPFAM" id="SSF57716">
    <property type="entry name" value="Glucocorticoid receptor-like (DNA-binding domain)"/>
    <property type="match status" value="1"/>
</dbReference>
<evidence type="ECO:0000256" key="3">
    <source>
        <dbReference type="ARBA" id="ARBA00022833"/>
    </source>
</evidence>
<keyword evidence="6" id="KW-0804">Transcription</keyword>
<dbReference type="InterPro" id="IPR052138">
    <property type="entry name" value="GATA_ZnFinger_Domain"/>
</dbReference>
<gene>
    <name evidence="10" type="ORF">KIW84_060580</name>
</gene>
<dbReference type="InterPro" id="IPR013088">
    <property type="entry name" value="Znf_NHR/GATA"/>
</dbReference>
<dbReference type="InterPro" id="IPR000679">
    <property type="entry name" value="Znf_GATA"/>
</dbReference>
<keyword evidence="5" id="KW-0238">DNA-binding</keyword>
<dbReference type="GO" id="GO:0006355">
    <property type="term" value="P:regulation of DNA-templated transcription"/>
    <property type="evidence" value="ECO:0007669"/>
    <property type="project" value="InterPro"/>
</dbReference>
<dbReference type="CDD" id="cd00202">
    <property type="entry name" value="ZnF_GATA"/>
    <property type="match status" value="1"/>
</dbReference>
<evidence type="ECO:0000256" key="1">
    <source>
        <dbReference type="ARBA" id="ARBA00022723"/>
    </source>
</evidence>
<evidence type="ECO:0000313" key="11">
    <source>
        <dbReference type="Proteomes" id="UP001058974"/>
    </source>
</evidence>
<feature type="domain" description="GATA-type" evidence="9">
    <location>
        <begin position="85"/>
        <end position="121"/>
    </location>
</feature>
<dbReference type="Gene3D" id="3.30.50.10">
    <property type="entry name" value="Erythroid Transcription Factor GATA-1, subunit A"/>
    <property type="match status" value="1"/>
</dbReference>
<evidence type="ECO:0000256" key="8">
    <source>
        <dbReference type="SAM" id="MobiDB-lite"/>
    </source>
</evidence>